<protein>
    <submittedName>
        <fullName evidence="4">Peptidylprolyl isomerase</fullName>
    </submittedName>
</protein>
<evidence type="ECO:0000313" key="4">
    <source>
        <dbReference type="EMBL" id="CAK9101663.1"/>
    </source>
</evidence>
<accession>A0ABP0RPY7</accession>
<sequence>ALQTPFPPPDGQNVRKVRLEINSDADLKGCQFVLHKKPNEWLKNGSTNFLIDFAKAGYLMFVLHDPSVNQWLKDAGRDFAFELPEEVCKAPEPAVKARHCGCER</sequence>
<feature type="non-terminal residue" evidence="4">
    <location>
        <position position="1"/>
    </location>
</feature>
<gene>
    <name evidence="4" type="ORF">SCF082_LOCUS47525</name>
</gene>
<feature type="non-terminal residue" evidence="4">
    <location>
        <position position="104"/>
    </location>
</feature>
<dbReference type="Pfam" id="PF23166">
    <property type="entry name" value="Ig_N_CWD1"/>
    <property type="match status" value="1"/>
</dbReference>
<keyword evidence="2" id="KW-0119">Carbohydrate metabolism</keyword>
<evidence type="ECO:0000256" key="1">
    <source>
        <dbReference type="ARBA" id="ARBA00022723"/>
    </source>
</evidence>
<keyword evidence="4" id="KW-0413">Isomerase</keyword>
<proteinExistence type="predicted"/>
<evidence type="ECO:0000313" key="5">
    <source>
        <dbReference type="Proteomes" id="UP001642464"/>
    </source>
</evidence>
<keyword evidence="1" id="KW-0479">Metal-binding</keyword>
<feature type="domain" description="Alpha-glucan water dikinase-like N-terminal Ig-like" evidence="3">
    <location>
        <begin position="1"/>
        <end position="53"/>
    </location>
</feature>
<comment type="caution">
    <text evidence="4">The sequence shown here is derived from an EMBL/GenBank/DDBJ whole genome shotgun (WGS) entry which is preliminary data.</text>
</comment>
<dbReference type="Proteomes" id="UP001642464">
    <property type="component" value="Unassembled WGS sequence"/>
</dbReference>
<dbReference type="InterPro" id="IPR056301">
    <property type="entry name" value="GWD-like_N_Ig"/>
</dbReference>
<name>A0ABP0RPY7_9DINO</name>
<reference evidence="4 5" key="1">
    <citation type="submission" date="2024-02" db="EMBL/GenBank/DDBJ databases">
        <authorList>
            <person name="Chen Y."/>
            <person name="Shah S."/>
            <person name="Dougan E. K."/>
            <person name="Thang M."/>
            <person name="Chan C."/>
        </authorList>
    </citation>
    <scope>NUCLEOTIDE SEQUENCE [LARGE SCALE GENOMIC DNA]</scope>
</reference>
<keyword evidence="5" id="KW-1185">Reference proteome</keyword>
<dbReference type="GO" id="GO:0016853">
    <property type="term" value="F:isomerase activity"/>
    <property type="evidence" value="ECO:0007669"/>
    <property type="project" value="UniProtKB-KW"/>
</dbReference>
<dbReference type="EMBL" id="CAXAMM010041892">
    <property type="protein sequence ID" value="CAK9101663.1"/>
    <property type="molecule type" value="Genomic_DNA"/>
</dbReference>
<evidence type="ECO:0000256" key="2">
    <source>
        <dbReference type="ARBA" id="ARBA00023277"/>
    </source>
</evidence>
<evidence type="ECO:0000259" key="3">
    <source>
        <dbReference type="Pfam" id="PF23166"/>
    </source>
</evidence>
<organism evidence="4 5">
    <name type="scientific">Durusdinium trenchii</name>
    <dbReference type="NCBI Taxonomy" id="1381693"/>
    <lineage>
        <taxon>Eukaryota</taxon>
        <taxon>Sar</taxon>
        <taxon>Alveolata</taxon>
        <taxon>Dinophyceae</taxon>
        <taxon>Suessiales</taxon>
        <taxon>Symbiodiniaceae</taxon>
        <taxon>Durusdinium</taxon>
    </lineage>
</organism>